<dbReference type="SUPFAM" id="SSF47413">
    <property type="entry name" value="lambda repressor-like DNA-binding domains"/>
    <property type="match status" value="1"/>
</dbReference>
<dbReference type="SUPFAM" id="SSF48452">
    <property type="entry name" value="TPR-like"/>
    <property type="match status" value="1"/>
</dbReference>
<dbReference type="InterPro" id="IPR019734">
    <property type="entry name" value="TPR_rpt"/>
</dbReference>
<dbReference type="InterPro" id="IPR011990">
    <property type="entry name" value="TPR-like_helical_dom_sf"/>
</dbReference>
<gene>
    <name evidence="2" type="ORF">EGT49_11055</name>
</gene>
<dbReference type="CDD" id="cd00093">
    <property type="entry name" value="HTH_XRE"/>
    <property type="match status" value="1"/>
</dbReference>
<dbReference type="Pfam" id="PF01381">
    <property type="entry name" value="HTH_3"/>
    <property type="match status" value="1"/>
</dbReference>
<dbReference type="Proteomes" id="UP000298021">
    <property type="component" value="Unassembled WGS sequence"/>
</dbReference>
<dbReference type="PANTHER" id="PTHR37038:SF14">
    <property type="entry name" value="TRANSCRIPTIONAL ACTIVATOR"/>
    <property type="match status" value="1"/>
</dbReference>
<sequence>MIDGIKIKNVRKQKGLSQVDLARDITTQGTISSLERNSTSPGSDILVKILNRLDLKLNDVVINDLETENDLVLTEADHFSMSYKYKDVIKALKKFQNTDDKDQQAHYQFLKVDAEMWITNNFDDAIFGFNQLLLLHEGLPDIFTILATCELGVAYSQKNDIGKANFYFEQTASLFKDFNTDNDLFWSLLIYDNLGMYYANNDKFEQCISSTTTGLNLAKKNGSVYFVGSFYYLLSEVAEQQNRHSEAIQYMIQAYSFTKFMENHLVEKKALAFLKKNNIDYLDF</sequence>
<name>A0A4Z0JHK9_9LACO</name>
<dbReference type="Gene3D" id="1.25.40.10">
    <property type="entry name" value="Tetratricopeptide repeat domain"/>
    <property type="match status" value="1"/>
</dbReference>
<protein>
    <submittedName>
        <fullName evidence="2">XRE family transcriptional regulator</fullName>
    </submittedName>
</protein>
<evidence type="ECO:0000313" key="3">
    <source>
        <dbReference type="Proteomes" id="UP000298021"/>
    </source>
</evidence>
<dbReference type="RefSeq" id="WP_135374285.1">
    <property type="nucleotide sequence ID" value="NZ_RKLY01000036.1"/>
</dbReference>
<feature type="domain" description="HTH cro/C1-type" evidence="1">
    <location>
        <begin position="7"/>
        <end position="60"/>
    </location>
</feature>
<dbReference type="Pfam" id="PF13181">
    <property type="entry name" value="TPR_8"/>
    <property type="match status" value="1"/>
</dbReference>
<dbReference type="EMBL" id="RKLY01000036">
    <property type="protein sequence ID" value="TGD21493.1"/>
    <property type="molecule type" value="Genomic_DNA"/>
</dbReference>
<keyword evidence="3" id="KW-1185">Reference proteome</keyword>
<proteinExistence type="predicted"/>
<organism evidence="2 3">
    <name type="scientific">Companilactobacillus suantsaicola</name>
    <dbReference type="NCBI Taxonomy" id="2487723"/>
    <lineage>
        <taxon>Bacteria</taxon>
        <taxon>Bacillati</taxon>
        <taxon>Bacillota</taxon>
        <taxon>Bacilli</taxon>
        <taxon>Lactobacillales</taxon>
        <taxon>Lactobacillaceae</taxon>
        <taxon>Companilactobacillus</taxon>
    </lineage>
</organism>
<evidence type="ECO:0000313" key="2">
    <source>
        <dbReference type="EMBL" id="TGD21493.1"/>
    </source>
</evidence>
<comment type="caution">
    <text evidence="2">The sequence shown here is derived from an EMBL/GenBank/DDBJ whole genome shotgun (WGS) entry which is preliminary data.</text>
</comment>
<dbReference type="InterPro" id="IPR001387">
    <property type="entry name" value="Cro/C1-type_HTH"/>
</dbReference>
<dbReference type="InterPro" id="IPR053163">
    <property type="entry name" value="HTH-type_regulator_Rgg"/>
</dbReference>
<evidence type="ECO:0000259" key="1">
    <source>
        <dbReference type="PROSITE" id="PS50943"/>
    </source>
</evidence>
<dbReference type="AlphaFoldDB" id="A0A4Z0JHK9"/>
<dbReference type="OrthoDB" id="2308320at2"/>
<dbReference type="PROSITE" id="PS50943">
    <property type="entry name" value="HTH_CROC1"/>
    <property type="match status" value="1"/>
</dbReference>
<dbReference type="GO" id="GO:0003677">
    <property type="term" value="F:DNA binding"/>
    <property type="evidence" value="ECO:0007669"/>
    <property type="project" value="InterPro"/>
</dbReference>
<reference evidence="2 3" key="1">
    <citation type="submission" date="2018-10" db="EMBL/GenBank/DDBJ databases">
        <title>Lactobacillus sp. R7 and Lactobacillus sp. R19 isolated from fermented mustard green product of Taiwan.</title>
        <authorList>
            <person name="Lin S.-T."/>
        </authorList>
    </citation>
    <scope>NUCLEOTIDE SEQUENCE [LARGE SCALE GENOMIC DNA]</scope>
    <source>
        <strain evidence="2 3">BCRC 81127</strain>
    </source>
</reference>
<accession>A0A4Z0JHK9</accession>
<dbReference type="InterPro" id="IPR010982">
    <property type="entry name" value="Lambda_DNA-bd_dom_sf"/>
</dbReference>
<dbReference type="PANTHER" id="PTHR37038">
    <property type="entry name" value="TRANSCRIPTIONAL REGULATOR-RELATED"/>
    <property type="match status" value="1"/>
</dbReference>
<dbReference type="SMART" id="SM00530">
    <property type="entry name" value="HTH_XRE"/>
    <property type="match status" value="1"/>
</dbReference>